<proteinExistence type="predicted"/>
<sequence length="84" mass="9762">MALVVVLAVGGAISTAIDDYRLTPEQRTARDVARDYAARVKFRREAEERRDEILAYRAEVARKQLREDIRERAQLVRDLRTLGY</sequence>
<evidence type="ECO:0000313" key="1">
    <source>
        <dbReference type="EMBL" id="KAA1258928.1"/>
    </source>
</evidence>
<name>A0A5B1CCN0_9BACT</name>
<organism evidence="1 2">
    <name type="scientific">Rubripirellula obstinata</name>
    <dbReference type="NCBI Taxonomy" id="406547"/>
    <lineage>
        <taxon>Bacteria</taxon>
        <taxon>Pseudomonadati</taxon>
        <taxon>Planctomycetota</taxon>
        <taxon>Planctomycetia</taxon>
        <taxon>Pirellulales</taxon>
        <taxon>Pirellulaceae</taxon>
        <taxon>Rubripirellula</taxon>
    </lineage>
</organism>
<gene>
    <name evidence="1" type="ORF">LF1_14520</name>
</gene>
<reference evidence="1 2" key="1">
    <citation type="submission" date="2019-08" db="EMBL/GenBank/DDBJ databases">
        <title>Deep-cultivation of Planctomycetes and their phenomic and genomic characterization uncovers novel biology.</title>
        <authorList>
            <person name="Wiegand S."/>
            <person name="Jogler M."/>
            <person name="Boedeker C."/>
            <person name="Pinto D."/>
            <person name="Vollmers J."/>
            <person name="Rivas-Marin E."/>
            <person name="Kohn T."/>
            <person name="Peeters S.H."/>
            <person name="Heuer A."/>
            <person name="Rast P."/>
            <person name="Oberbeckmann S."/>
            <person name="Bunk B."/>
            <person name="Jeske O."/>
            <person name="Meyerdierks A."/>
            <person name="Storesund J.E."/>
            <person name="Kallscheuer N."/>
            <person name="Luecker S."/>
            <person name="Lage O.M."/>
            <person name="Pohl T."/>
            <person name="Merkel B.J."/>
            <person name="Hornburger P."/>
            <person name="Mueller R.-W."/>
            <person name="Bruemmer F."/>
            <person name="Labrenz M."/>
            <person name="Spormann A.M."/>
            <person name="Op Den Camp H."/>
            <person name="Overmann J."/>
            <person name="Amann R."/>
            <person name="Jetten M.S.M."/>
            <person name="Mascher T."/>
            <person name="Medema M.H."/>
            <person name="Devos D.P."/>
            <person name="Kaster A.-K."/>
            <person name="Ovreas L."/>
            <person name="Rohde M."/>
            <person name="Galperin M.Y."/>
            <person name="Jogler C."/>
        </authorList>
    </citation>
    <scope>NUCLEOTIDE SEQUENCE [LARGE SCALE GENOMIC DNA]</scope>
    <source>
        <strain evidence="1 2">LF1</strain>
    </source>
</reference>
<comment type="caution">
    <text evidence="1">The sequence shown here is derived from an EMBL/GenBank/DDBJ whole genome shotgun (WGS) entry which is preliminary data.</text>
</comment>
<dbReference type="RefSeq" id="WP_068267066.1">
    <property type="nucleotide sequence ID" value="NZ_LWSK01000153.1"/>
</dbReference>
<dbReference type="EMBL" id="VRLW01000001">
    <property type="protein sequence ID" value="KAA1258928.1"/>
    <property type="molecule type" value="Genomic_DNA"/>
</dbReference>
<dbReference type="Proteomes" id="UP000322699">
    <property type="component" value="Unassembled WGS sequence"/>
</dbReference>
<accession>A0A5B1CCN0</accession>
<keyword evidence="2" id="KW-1185">Reference proteome</keyword>
<protein>
    <submittedName>
        <fullName evidence="1">Uncharacterized protein</fullName>
    </submittedName>
</protein>
<dbReference type="AlphaFoldDB" id="A0A5B1CCN0"/>
<evidence type="ECO:0000313" key="2">
    <source>
        <dbReference type="Proteomes" id="UP000322699"/>
    </source>
</evidence>